<feature type="chain" id="PRO_5007875642" evidence="1">
    <location>
        <begin position="30"/>
        <end position="251"/>
    </location>
</feature>
<proteinExistence type="predicted"/>
<accession>A0A166J4P0</accession>
<keyword evidence="1" id="KW-0732">Signal</keyword>
<dbReference type="OrthoDB" id="9897829at2"/>
<reference evidence="2 3" key="1">
    <citation type="submission" date="2016-04" db="EMBL/GenBank/DDBJ databases">
        <title>Draft Genome Assembly of the Bloom-forming Cyanobacterium Nodularia spumigena Strain CENA596 in Shrimp Production Ponds.</title>
        <authorList>
            <person name="Popin R.V."/>
            <person name="Rigonato J."/>
            <person name="Abreu V.A."/>
            <person name="Andreote A.P."/>
            <person name="Silveira S.B."/>
            <person name="Odebrecht C."/>
            <person name="Fiore M.F."/>
        </authorList>
    </citation>
    <scope>NUCLEOTIDE SEQUENCE [LARGE SCALE GENOMIC DNA]</scope>
    <source>
        <strain evidence="2 3">CENA596</strain>
    </source>
</reference>
<dbReference type="AlphaFoldDB" id="A0A166J4P0"/>
<protein>
    <submittedName>
        <fullName evidence="2">Uncharacterized protein</fullName>
    </submittedName>
</protein>
<name>A0A166J4P0_NODSP</name>
<evidence type="ECO:0000313" key="3">
    <source>
        <dbReference type="Proteomes" id="UP000076555"/>
    </source>
</evidence>
<evidence type="ECO:0000256" key="1">
    <source>
        <dbReference type="SAM" id="SignalP"/>
    </source>
</evidence>
<sequence length="251" mass="28209">MLKMKRFNLAKLLIVTLTLLVSIPRPGIAAPNICGELGNYRYTNFRDNGPGKRKRGYICFIVKDSPNLKGVLTLKHLNNRGNWDIAVGTHFDHAAKKMYGEIKYQNNLGSVDELVWLPGNSHKEYVVVAFPNSNTPSNACLVFHRFNNNEIIGQAFGEALIKEGVRRIFGRNNLNQKENAQFDRIVGLGFSTLSRNNLADVGYDAALNEISIQLGNFLGTDSWLLDLGVSYFGNYLKESGRFLFNKNMRCS</sequence>
<dbReference type="EMBL" id="LWAJ01000186">
    <property type="protein sequence ID" value="KZL49227.1"/>
    <property type="molecule type" value="Genomic_DNA"/>
</dbReference>
<gene>
    <name evidence="2" type="ORF">A2T98_13865</name>
</gene>
<feature type="signal peptide" evidence="1">
    <location>
        <begin position="1"/>
        <end position="29"/>
    </location>
</feature>
<dbReference type="RefSeq" id="WP_063873271.1">
    <property type="nucleotide sequence ID" value="NZ_CAWMRI010000186.1"/>
</dbReference>
<evidence type="ECO:0000313" key="2">
    <source>
        <dbReference type="EMBL" id="KZL49227.1"/>
    </source>
</evidence>
<organism evidence="2 3">
    <name type="scientific">Nodularia spumigena CENA596</name>
    <dbReference type="NCBI Taxonomy" id="1819295"/>
    <lineage>
        <taxon>Bacteria</taxon>
        <taxon>Bacillati</taxon>
        <taxon>Cyanobacteriota</taxon>
        <taxon>Cyanophyceae</taxon>
        <taxon>Nostocales</taxon>
        <taxon>Nodulariaceae</taxon>
        <taxon>Nodularia</taxon>
    </lineage>
</organism>
<dbReference type="Proteomes" id="UP000076555">
    <property type="component" value="Unassembled WGS sequence"/>
</dbReference>
<comment type="caution">
    <text evidence="2">The sequence shown here is derived from an EMBL/GenBank/DDBJ whole genome shotgun (WGS) entry which is preliminary data.</text>
</comment>